<dbReference type="GO" id="GO:0005634">
    <property type="term" value="C:nucleus"/>
    <property type="evidence" value="ECO:0007669"/>
    <property type="project" value="TreeGrafter"/>
</dbReference>
<evidence type="ECO:0000256" key="3">
    <source>
        <dbReference type="ARBA" id="ARBA00022723"/>
    </source>
</evidence>
<dbReference type="InterPro" id="IPR037151">
    <property type="entry name" value="AlkB-like_sf"/>
</dbReference>
<protein>
    <submittedName>
        <fullName evidence="7">RNA demethylase ALKBH5</fullName>
    </submittedName>
</protein>
<organism evidence="7 8">
    <name type="scientific">Araneus ventricosus</name>
    <name type="common">Orbweaver spider</name>
    <name type="synonym">Epeira ventricosa</name>
    <dbReference type="NCBI Taxonomy" id="182803"/>
    <lineage>
        <taxon>Eukaryota</taxon>
        <taxon>Metazoa</taxon>
        <taxon>Ecdysozoa</taxon>
        <taxon>Arthropoda</taxon>
        <taxon>Chelicerata</taxon>
        <taxon>Arachnida</taxon>
        <taxon>Araneae</taxon>
        <taxon>Araneomorphae</taxon>
        <taxon>Entelegynae</taxon>
        <taxon>Araneoidea</taxon>
        <taxon>Araneidae</taxon>
        <taxon>Araneus</taxon>
    </lineage>
</organism>
<dbReference type="AlphaFoldDB" id="A0A4Y2WY98"/>
<evidence type="ECO:0000256" key="2">
    <source>
        <dbReference type="ARBA" id="ARBA00007879"/>
    </source>
</evidence>
<keyword evidence="6" id="KW-0408">Iron</keyword>
<keyword evidence="7" id="KW-0489">Methyltransferase</keyword>
<dbReference type="EMBL" id="BGPR01066250">
    <property type="protein sequence ID" value="GBO40852.1"/>
    <property type="molecule type" value="Genomic_DNA"/>
</dbReference>
<evidence type="ECO:0000313" key="8">
    <source>
        <dbReference type="Proteomes" id="UP000499080"/>
    </source>
</evidence>
<dbReference type="Proteomes" id="UP000499080">
    <property type="component" value="Unassembled WGS sequence"/>
</dbReference>
<dbReference type="GO" id="GO:0006397">
    <property type="term" value="P:mRNA processing"/>
    <property type="evidence" value="ECO:0007669"/>
    <property type="project" value="InterPro"/>
</dbReference>
<name>A0A4Y2WY98_ARAVE</name>
<dbReference type="PANTHER" id="PTHR32074">
    <property type="entry name" value="RNA DEMETHYLASE ALKBH5"/>
    <property type="match status" value="1"/>
</dbReference>
<dbReference type="OrthoDB" id="271595at2759"/>
<dbReference type="InterPro" id="IPR032860">
    <property type="entry name" value="ALKBH5"/>
</dbReference>
<dbReference type="Gene3D" id="2.60.120.590">
    <property type="entry name" value="Alpha-ketoglutarate-dependent dioxygenase AlkB-like"/>
    <property type="match status" value="1"/>
</dbReference>
<evidence type="ECO:0000256" key="1">
    <source>
        <dbReference type="ARBA" id="ARBA00001954"/>
    </source>
</evidence>
<dbReference type="GO" id="GO:0032259">
    <property type="term" value="P:methylation"/>
    <property type="evidence" value="ECO:0007669"/>
    <property type="project" value="UniProtKB-KW"/>
</dbReference>
<evidence type="ECO:0000256" key="5">
    <source>
        <dbReference type="ARBA" id="ARBA00023002"/>
    </source>
</evidence>
<gene>
    <name evidence="7" type="primary">Alkbh5</name>
    <name evidence="7" type="ORF">AVEN_248736_1</name>
</gene>
<evidence type="ECO:0000256" key="4">
    <source>
        <dbReference type="ARBA" id="ARBA00022964"/>
    </source>
</evidence>
<keyword evidence="5" id="KW-0560">Oxidoreductase</keyword>
<dbReference type="GO" id="GO:0008168">
    <property type="term" value="F:methyltransferase activity"/>
    <property type="evidence" value="ECO:0007669"/>
    <property type="project" value="UniProtKB-KW"/>
</dbReference>
<dbReference type="SUPFAM" id="SSF51197">
    <property type="entry name" value="Clavaminate synthase-like"/>
    <property type="match status" value="1"/>
</dbReference>
<proteinExistence type="inferred from homology"/>
<dbReference type="GO" id="GO:0035515">
    <property type="term" value="F:oxidative RNA demethylase activity"/>
    <property type="evidence" value="ECO:0007669"/>
    <property type="project" value="InterPro"/>
</dbReference>
<reference evidence="7 8" key="1">
    <citation type="journal article" date="2019" name="Sci. Rep.">
        <title>Orb-weaving spider Araneus ventricosus genome elucidates the spidroin gene catalogue.</title>
        <authorList>
            <person name="Kono N."/>
            <person name="Nakamura H."/>
            <person name="Ohtoshi R."/>
            <person name="Moran D.A.P."/>
            <person name="Shinohara A."/>
            <person name="Yoshida Y."/>
            <person name="Fujiwara M."/>
            <person name="Mori M."/>
            <person name="Tomita M."/>
            <person name="Arakawa K."/>
        </authorList>
    </citation>
    <scope>NUCLEOTIDE SEQUENCE [LARGE SCALE GENOMIC DNA]</scope>
</reference>
<dbReference type="PANTHER" id="PTHR32074:SF2">
    <property type="entry name" value="RNA DEMETHYLASE ALKBH5"/>
    <property type="match status" value="1"/>
</dbReference>
<dbReference type="GO" id="GO:0006406">
    <property type="term" value="P:mRNA export from nucleus"/>
    <property type="evidence" value="ECO:0007669"/>
    <property type="project" value="TreeGrafter"/>
</dbReference>
<keyword evidence="4" id="KW-0223">Dioxygenase</keyword>
<keyword evidence="3" id="KW-0479">Metal-binding</keyword>
<comment type="similarity">
    <text evidence="2">Belongs to the alkB family.</text>
</comment>
<keyword evidence="8" id="KW-1185">Reference proteome</keyword>
<dbReference type="GO" id="GO:0046872">
    <property type="term" value="F:metal ion binding"/>
    <property type="evidence" value="ECO:0007669"/>
    <property type="project" value="UniProtKB-KW"/>
</dbReference>
<comment type="cofactor">
    <cofactor evidence="1">
        <name>Fe(2+)</name>
        <dbReference type="ChEBI" id="CHEBI:29033"/>
    </cofactor>
</comment>
<evidence type="ECO:0000313" key="7">
    <source>
        <dbReference type="EMBL" id="GBO40852.1"/>
    </source>
</evidence>
<comment type="caution">
    <text evidence="7">The sequence shown here is derived from an EMBL/GenBank/DDBJ whole genome shotgun (WGS) entry which is preliminary data.</text>
</comment>
<sequence length="92" mass="10187">MITSLVGCIVSHIDPAHIFDRPIISVSFMSNSALSFGCKFSFKPIRVTDPVLCLPVCRGCVTILSGYAADNITHCIRPQDVKKRRAVIILRR</sequence>
<evidence type="ECO:0000256" key="6">
    <source>
        <dbReference type="ARBA" id="ARBA00023004"/>
    </source>
</evidence>
<accession>A0A4Y2WY98</accession>
<keyword evidence="7" id="KW-0808">Transferase</keyword>